<keyword evidence="6" id="KW-1185">Reference proteome</keyword>
<reference evidence="3 6" key="1">
    <citation type="submission" date="2023-02" db="EMBL/GenBank/DDBJ databases">
        <title>Pathogen: clinical or host-associated sample.</title>
        <authorList>
            <person name="Hergert J."/>
            <person name="Casey R."/>
            <person name="Wagner J."/>
            <person name="Young E.L."/>
            <person name="Oakeson K.F."/>
        </authorList>
    </citation>
    <scope>NUCLEOTIDE SEQUENCE</scope>
    <source>
        <strain evidence="4 6">2022CK-00829</strain>
        <strain evidence="3">2022CK-00830</strain>
    </source>
</reference>
<evidence type="ECO:0000259" key="2">
    <source>
        <dbReference type="Pfam" id="PF01261"/>
    </source>
</evidence>
<dbReference type="AlphaFoldDB" id="A0AAX3N2D1"/>
<evidence type="ECO:0000313" key="4">
    <source>
        <dbReference type="EMBL" id="WDI02605.1"/>
    </source>
</evidence>
<dbReference type="Proteomes" id="UP001221519">
    <property type="component" value="Chromosome"/>
</dbReference>
<dbReference type="PANTHER" id="PTHR12110:SF53">
    <property type="entry name" value="BLR5974 PROTEIN"/>
    <property type="match status" value="1"/>
</dbReference>
<sequence>MDHNEASREDQDKTKSSNYNPLPRAHSQLRTDRQEDGIVSHDRLFPVAAFSGTLIEYSLSEAMRITAELGFDGIEIACRSPHLPLDMPLQEARKVRERAEELGLAIPALAGYVGYFSNLTVEECKAAVEDVRQLIQIASVLGVPYVRVFPGGPNAFKAEEHHYEQAARYLRACVEEAAESGVQILIEIHNQTLTEDAVSAMKLQGLTGDDRLGFIHDAGNMYISDVDYGAESVQQLGASLRHVHVKDERRMATAGEEGTFVNLTRHGNEAFMQCRLGEGEVDHAPLLAALHQSGYSGWITLECAAPYPAVERLAYDLKEIQRLMAEVKAQHQR</sequence>
<evidence type="ECO:0000313" key="5">
    <source>
        <dbReference type="Proteomes" id="UP001220962"/>
    </source>
</evidence>
<dbReference type="GO" id="GO:0016853">
    <property type="term" value="F:isomerase activity"/>
    <property type="evidence" value="ECO:0007669"/>
    <property type="project" value="UniProtKB-KW"/>
</dbReference>
<dbReference type="SUPFAM" id="SSF51658">
    <property type="entry name" value="Xylose isomerase-like"/>
    <property type="match status" value="1"/>
</dbReference>
<dbReference type="InterPro" id="IPR013022">
    <property type="entry name" value="Xyl_isomerase-like_TIM-brl"/>
</dbReference>
<accession>A0AAX3N2D1</accession>
<evidence type="ECO:0000313" key="6">
    <source>
        <dbReference type="Proteomes" id="UP001221519"/>
    </source>
</evidence>
<feature type="region of interest" description="Disordered" evidence="1">
    <location>
        <begin position="1"/>
        <end position="32"/>
    </location>
</feature>
<evidence type="ECO:0000256" key="1">
    <source>
        <dbReference type="SAM" id="MobiDB-lite"/>
    </source>
</evidence>
<protein>
    <submittedName>
        <fullName evidence="3">Sugar phosphate isomerase/epimerase</fullName>
    </submittedName>
</protein>
<dbReference type="Gene3D" id="3.20.20.150">
    <property type="entry name" value="Divalent-metal-dependent TIM barrel enzymes"/>
    <property type="match status" value="1"/>
</dbReference>
<organism evidence="3 5">
    <name type="scientific">Paenibacillus urinalis</name>
    <dbReference type="NCBI Taxonomy" id="521520"/>
    <lineage>
        <taxon>Bacteria</taxon>
        <taxon>Bacillati</taxon>
        <taxon>Bacillota</taxon>
        <taxon>Bacilli</taxon>
        <taxon>Bacillales</taxon>
        <taxon>Paenibacillaceae</taxon>
        <taxon>Paenibacillus</taxon>
    </lineage>
</organism>
<keyword evidence="3" id="KW-0413">Isomerase</keyword>
<gene>
    <name evidence="3" type="ORF">PUW23_00900</name>
    <name evidence="4" type="ORF">PUW25_00905</name>
</gene>
<dbReference type="Proteomes" id="UP001220962">
    <property type="component" value="Chromosome"/>
</dbReference>
<dbReference type="EMBL" id="CP118101">
    <property type="protein sequence ID" value="WDH82860.1"/>
    <property type="molecule type" value="Genomic_DNA"/>
</dbReference>
<feature type="compositionally biased region" description="Basic and acidic residues" evidence="1">
    <location>
        <begin position="1"/>
        <end position="15"/>
    </location>
</feature>
<proteinExistence type="predicted"/>
<dbReference type="InterPro" id="IPR050312">
    <property type="entry name" value="IolE/XylAMocC-like"/>
</dbReference>
<dbReference type="PANTHER" id="PTHR12110">
    <property type="entry name" value="HYDROXYPYRUVATE ISOMERASE"/>
    <property type="match status" value="1"/>
</dbReference>
<dbReference type="InterPro" id="IPR036237">
    <property type="entry name" value="Xyl_isomerase-like_sf"/>
</dbReference>
<feature type="domain" description="Xylose isomerase-like TIM barrel" evidence="2">
    <location>
        <begin position="65"/>
        <end position="311"/>
    </location>
</feature>
<evidence type="ECO:0000313" key="3">
    <source>
        <dbReference type="EMBL" id="WDH82860.1"/>
    </source>
</evidence>
<dbReference type="EMBL" id="CP118108">
    <property type="protein sequence ID" value="WDI02605.1"/>
    <property type="molecule type" value="Genomic_DNA"/>
</dbReference>
<dbReference type="RefSeq" id="WP_081872776.1">
    <property type="nucleotide sequence ID" value="NZ_CP118101.1"/>
</dbReference>
<name>A0AAX3N2D1_9BACL</name>
<dbReference type="Pfam" id="PF01261">
    <property type="entry name" value="AP_endonuc_2"/>
    <property type="match status" value="1"/>
</dbReference>